<dbReference type="InterPro" id="IPR016286">
    <property type="entry name" value="FUC_metazoa-typ"/>
</dbReference>
<feature type="domain" description="Glycoside hydrolase family 29 N-terminal" evidence="8">
    <location>
        <begin position="334"/>
        <end position="573"/>
    </location>
</feature>
<dbReference type="Gene3D" id="3.20.20.80">
    <property type="entry name" value="Glycosidases"/>
    <property type="match status" value="1"/>
</dbReference>
<evidence type="ECO:0000256" key="7">
    <source>
        <dbReference type="SAM" id="SignalP"/>
    </source>
</evidence>
<evidence type="ECO:0000256" key="6">
    <source>
        <dbReference type="ARBA" id="ARBA00023295"/>
    </source>
</evidence>
<dbReference type="OMA" id="INWFSIT"/>
<evidence type="ECO:0000256" key="4">
    <source>
        <dbReference type="ARBA" id="ARBA00022729"/>
    </source>
</evidence>
<dbReference type="InterPro" id="IPR000933">
    <property type="entry name" value="Glyco_hydro_29"/>
</dbReference>
<dbReference type="PANTHER" id="PTHR10030">
    <property type="entry name" value="ALPHA-L-FUCOSIDASE"/>
    <property type="match status" value="1"/>
</dbReference>
<evidence type="ECO:0000313" key="10">
    <source>
        <dbReference type="Proteomes" id="UP000092993"/>
    </source>
</evidence>
<dbReference type="EMBL" id="LUGG01000007">
    <property type="protein sequence ID" value="OBZ73091.1"/>
    <property type="molecule type" value="Genomic_DNA"/>
</dbReference>
<dbReference type="Pfam" id="PF01120">
    <property type="entry name" value="Alpha_L_fucos"/>
    <property type="match status" value="2"/>
</dbReference>
<dbReference type="OrthoDB" id="6039950at2759"/>
<dbReference type="SUPFAM" id="SSF51445">
    <property type="entry name" value="(Trans)glycosidases"/>
    <property type="match status" value="1"/>
</dbReference>
<dbReference type="EC" id="3.2.1.51" evidence="3"/>
<evidence type="ECO:0000256" key="3">
    <source>
        <dbReference type="ARBA" id="ARBA00012662"/>
    </source>
</evidence>
<dbReference type="InterPro" id="IPR057739">
    <property type="entry name" value="Glyco_hydro_29_N"/>
</dbReference>
<gene>
    <name evidence="9" type="primary">alfA</name>
    <name evidence="9" type="ORF">A0H81_06678</name>
</gene>
<comment type="function">
    <text evidence="1">Alpha-L-fucosidase is responsible for hydrolyzing the alpha-1,6-linked fucose joined to the reducing-end N-acetylglucosamine of the carbohydrate moieties of glycoproteins.</text>
</comment>
<dbReference type="Proteomes" id="UP000092993">
    <property type="component" value="Unassembled WGS sequence"/>
</dbReference>
<dbReference type="GO" id="GO:0004560">
    <property type="term" value="F:alpha-L-fucosidase activity"/>
    <property type="evidence" value="ECO:0007669"/>
    <property type="project" value="UniProtKB-EC"/>
</dbReference>
<keyword evidence="4 7" id="KW-0732">Signal</keyword>
<dbReference type="SMART" id="SM00812">
    <property type="entry name" value="Alpha_L_fucos"/>
    <property type="match status" value="1"/>
</dbReference>
<evidence type="ECO:0000256" key="2">
    <source>
        <dbReference type="ARBA" id="ARBA00007951"/>
    </source>
</evidence>
<name>A0A1C7M857_GRIFR</name>
<evidence type="ECO:0000256" key="5">
    <source>
        <dbReference type="ARBA" id="ARBA00022801"/>
    </source>
</evidence>
<organism evidence="9 10">
    <name type="scientific">Grifola frondosa</name>
    <name type="common">Maitake</name>
    <name type="synonym">Polyporus frondosus</name>
    <dbReference type="NCBI Taxonomy" id="5627"/>
    <lineage>
        <taxon>Eukaryota</taxon>
        <taxon>Fungi</taxon>
        <taxon>Dikarya</taxon>
        <taxon>Basidiomycota</taxon>
        <taxon>Agaricomycotina</taxon>
        <taxon>Agaricomycetes</taxon>
        <taxon>Polyporales</taxon>
        <taxon>Grifolaceae</taxon>
        <taxon>Grifola</taxon>
    </lineage>
</organism>
<keyword evidence="5" id="KW-0378">Hydrolase</keyword>
<reference evidence="9 10" key="1">
    <citation type="submission" date="2016-03" db="EMBL/GenBank/DDBJ databases">
        <title>Whole genome sequencing of Grifola frondosa 9006-11.</title>
        <authorList>
            <person name="Min B."/>
            <person name="Park H."/>
            <person name="Kim J.-G."/>
            <person name="Cho H."/>
            <person name="Oh Y.-L."/>
            <person name="Kong W.-S."/>
            <person name="Choi I.-G."/>
        </authorList>
    </citation>
    <scope>NUCLEOTIDE SEQUENCE [LARGE SCALE GENOMIC DNA]</scope>
    <source>
        <strain evidence="9 10">9006-11</strain>
    </source>
</reference>
<dbReference type="STRING" id="5627.A0A1C7M857"/>
<feature type="signal peptide" evidence="7">
    <location>
        <begin position="1"/>
        <end position="15"/>
    </location>
</feature>
<dbReference type="PANTHER" id="PTHR10030:SF37">
    <property type="entry name" value="ALPHA-L-FUCOSIDASE-RELATED"/>
    <property type="match status" value="1"/>
</dbReference>
<dbReference type="InterPro" id="IPR017853">
    <property type="entry name" value="GH"/>
</dbReference>
<proteinExistence type="inferred from homology"/>
<comment type="caution">
    <text evidence="9">The sequence shown here is derived from an EMBL/GenBank/DDBJ whole genome shotgun (WGS) entry which is preliminary data.</text>
</comment>
<accession>A0A1C7M857</accession>
<keyword evidence="6" id="KW-0326">Glycosidase</keyword>
<feature type="chain" id="PRO_5012836832" description="alpha-L-fucosidase" evidence="7">
    <location>
        <begin position="16"/>
        <end position="738"/>
    </location>
</feature>
<evidence type="ECO:0000256" key="1">
    <source>
        <dbReference type="ARBA" id="ARBA00004071"/>
    </source>
</evidence>
<evidence type="ECO:0000313" key="9">
    <source>
        <dbReference type="EMBL" id="OBZ73091.1"/>
    </source>
</evidence>
<dbReference type="AlphaFoldDB" id="A0A1C7M857"/>
<comment type="similarity">
    <text evidence="2">Belongs to the glycosyl hydrolase 29 family.</text>
</comment>
<evidence type="ECO:0000259" key="8">
    <source>
        <dbReference type="Pfam" id="PF01120"/>
    </source>
</evidence>
<sequence length="738" mass="81442">MRGLIFLAIAVAIHALLITAQGAGRSIPLDLSSAFNAKAASTGLNDTFADFDGSGRAFPVEFLPSESSFTFDGIKFALPPFHNATAYDTVRSASQVIRVDESGEFQSLHALASAVWPPSSSALARVGNVTFAFAGGSQFTASIIVGPWYSDSPFNGPIHTPWHYANGSLEYNNTVDHNITHILYATMRVPSALPLVSITLPEPDTYINWFSITLRSASSSLPSVPVLGVQSVRSTTKWFDSELPSTDSIQIIEVRLDNLAPLDGTTDSWIRTPYNVSISSSDSSLITVVPATLKRLRSNDQALLRVGDQHGHEVYRSEGWEVTAGIPEWVKGDASLATHEAPEWYDDAKFGIFIHWGVYWSQRGHHLDSSMRSGRPTSAFLTYAALAVIRYNWQLHNPPDADSPTWVHHLQTYGPDVIYDDFIANFTAEAWDPDEWTDLFADAVRATLSSSRSITMVLHCSTWELVAQKCDRDGAKTGYSQELFDSAKTRHPELHRGTYYSMPEWFNPDYAPYARTDFPGQPALYAFNHSCCEPYFGHIPVDNYLEDLQRPQIEKLFYEYDTDILWCDEDGASAFSEIAPAWYNYAAAQGRQSLGTTDLSQKWESSAGMDPFSYGYNSNTSADAYMNASEIIVELVDIVSKGGNFLLDIGPKADGTVIPEESGPLLQVGTWLRTSGDAIYSTRPWFVQSADSTQGIRTPEGGVLNVKAPVPVLEGDTVRMLGGSQDRWLERECGGREL</sequence>
<dbReference type="GO" id="GO:0016139">
    <property type="term" value="P:glycoside catabolic process"/>
    <property type="evidence" value="ECO:0007669"/>
    <property type="project" value="TreeGrafter"/>
</dbReference>
<feature type="domain" description="Glycoside hydrolase family 29 N-terminal" evidence="8">
    <location>
        <begin position="596"/>
        <end position="676"/>
    </location>
</feature>
<protein>
    <recommendedName>
        <fullName evidence="3">alpha-L-fucosidase</fullName>
        <ecNumber evidence="3">3.2.1.51</ecNumber>
    </recommendedName>
</protein>
<dbReference type="GO" id="GO:0006004">
    <property type="term" value="P:fucose metabolic process"/>
    <property type="evidence" value="ECO:0007669"/>
    <property type="project" value="InterPro"/>
</dbReference>
<dbReference type="PRINTS" id="PR00741">
    <property type="entry name" value="GLHYDRLASE29"/>
</dbReference>
<keyword evidence="10" id="KW-1185">Reference proteome</keyword>